<name>A0AAI9KZZ4_PECCC</name>
<dbReference type="EMBL" id="BRLF01000003">
    <property type="protein sequence ID" value="GKX46771.1"/>
    <property type="molecule type" value="Genomic_DNA"/>
</dbReference>
<keyword evidence="3" id="KW-1185">Reference proteome</keyword>
<dbReference type="EMBL" id="BSRL01000003">
    <property type="protein sequence ID" value="GLV69217.1"/>
    <property type="molecule type" value="Genomic_DNA"/>
</dbReference>
<dbReference type="Proteomes" id="UP001058167">
    <property type="component" value="Unassembled WGS sequence"/>
</dbReference>
<accession>A0AAI9KZZ4</accession>
<comment type="caution">
    <text evidence="2">The sequence shown here is derived from an EMBL/GenBank/DDBJ whole genome shotgun (WGS) entry which is preliminary data.</text>
</comment>
<sequence length="78" mass="9351">MGFINRHEQWVEIFQNGTPNIRGNQAILWMLFKRRLKAGLWMKARSYVWRKNNDLHTLLFKEVDALNHSGNLIARWLS</sequence>
<protein>
    <submittedName>
        <fullName evidence="2">Uncharacterized protein</fullName>
    </submittedName>
</protein>
<proteinExistence type="predicted"/>
<dbReference type="AlphaFoldDB" id="A0AAI9KZZ4"/>
<organism evidence="2 4">
    <name type="scientific">Pectobacterium carotovorum subsp. carotovorum</name>
    <name type="common">Erwinia carotovora subsp. carotovora</name>
    <dbReference type="NCBI Taxonomy" id="555"/>
    <lineage>
        <taxon>Bacteria</taxon>
        <taxon>Pseudomonadati</taxon>
        <taxon>Pseudomonadota</taxon>
        <taxon>Gammaproteobacteria</taxon>
        <taxon>Enterobacterales</taxon>
        <taxon>Pectobacteriaceae</taxon>
        <taxon>Pectobacterium</taxon>
    </lineage>
</organism>
<dbReference type="Proteomes" id="UP001165145">
    <property type="component" value="Unassembled WGS sequence"/>
</dbReference>
<reference evidence="1" key="1">
    <citation type="submission" date="2022-06" db="EMBL/GenBank/DDBJ databases">
        <title>Draft genome sequences of Pectobacterium carotovorum subsp. carotovorum str. NBRC12380.</title>
        <authorList>
            <person name="Wakabayashi Y."/>
            <person name="Kojima K."/>
        </authorList>
    </citation>
    <scope>NUCLEOTIDE SEQUENCE</scope>
    <source>
        <strain evidence="1">NBRC 12380</strain>
    </source>
</reference>
<evidence type="ECO:0000313" key="4">
    <source>
        <dbReference type="Proteomes" id="UP001165145"/>
    </source>
</evidence>
<evidence type="ECO:0000313" key="2">
    <source>
        <dbReference type="EMBL" id="GLV69217.1"/>
    </source>
</evidence>
<evidence type="ECO:0000313" key="3">
    <source>
        <dbReference type="Proteomes" id="UP001058167"/>
    </source>
</evidence>
<evidence type="ECO:0000313" key="1">
    <source>
        <dbReference type="EMBL" id="GKX46771.1"/>
    </source>
</evidence>
<reference evidence="2" key="2">
    <citation type="submission" date="2023-02" db="EMBL/GenBank/DDBJ databases">
        <title>Pectobacterium carotovorum subsp. carotovorum NBRC 12380.</title>
        <authorList>
            <person name="Ichikawa N."/>
            <person name="Sato H."/>
            <person name="Tonouchi N."/>
        </authorList>
    </citation>
    <scope>NUCLEOTIDE SEQUENCE</scope>
    <source>
        <strain evidence="2">NBRC 12380</strain>
    </source>
</reference>
<gene>
    <name evidence="2" type="ORF">Pcaca03_16610</name>
    <name evidence="1" type="ORF">SOASR016_15230</name>
</gene>